<proteinExistence type="inferred from homology"/>
<dbReference type="Pfam" id="PF03144">
    <property type="entry name" value="GTP_EFTU_D2"/>
    <property type="match status" value="1"/>
</dbReference>
<dbReference type="EMBL" id="OZ034820">
    <property type="protein sequence ID" value="CAL1398987.1"/>
    <property type="molecule type" value="Genomic_DNA"/>
</dbReference>
<dbReference type="GO" id="GO:0005739">
    <property type="term" value="C:mitochondrion"/>
    <property type="evidence" value="ECO:0007669"/>
    <property type="project" value="TreeGrafter"/>
</dbReference>
<accession>A0AAV2FLZ3</accession>
<dbReference type="SUPFAM" id="SSF50465">
    <property type="entry name" value="EF-Tu/eEF-1alpha/eIF2-gamma C-terminal domain"/>
    <property type="match status" value="1"/>
</dbReference>
<dbReference type="InterPro" id="IPR009000">
    <property type="entry name" value="Transl_B-barrel_sf"/>
</dbReference>
<keyword evidence="6" id="KW-0342">GTP-binding</keyword>
<dbReference type="NCBIfam" id="NF009373">
    <property type="entry name" value="PRK12736.1"/>
    <property type="match status" value="1"/>
</dbReference>
<evidence type="ECO:0000256" key="2">
    <source>
        <dbReference type="ARBA" id="ARBA00007249"/>
    </source>
</evidence>
<dbReference type="PANTHER" id="PTHR43721:SF22">
    <property type="entry name" value="ELONGATION FACTOR TU, MITOCHONDRIAL"/>
    <property type="match status" value="1"/>
</dbReference>
<dbReference type="GO" id="GO:0070125">
    <property type="term" value="P:mitochondrial translational elongation"/>
    <property type="evidence" value="ECO:0007669"/>
    <property type="project" value="TreeGrafter"/>
</dbReference>
<dbReference type="PRINTS" id="PR00315">
    <property type="entry name" value="ELONGATNFCT"/>
</dbReference>
<evidence type="ECO:0000256" key="3">
    <source>
        <dbReference type="ARBA" id="ARBA00022741"/>
    </source>
</evidence>
<evidence type="ECO:0000256" key="6">
    <source>
        <dbReference type="ARBA" id="ARBA00023134"/>
    </source>
</evidence>
<evidence type="ECO:0000313" key="8">
    <source>
        <dbReference type="EMBL" id="CAL1398987.1"/>
    </source>
</evidence>
<reference evidence="8 9" key="1">
    <citation type="submission" date="2024-04" db="EMBL/GenBank/DDBJ databases">
        <authorList>
            <person name="Fracassetti M."/>
        </authorList>
    </citation>
    <scope>NUCLEOTIDE SEQUENCE [LARGE SCALE GENOMIC DNA]</scope>
</reference>
<keyword evidence="4" id="KW-0251">Elongation factor</keyword>
<dbReference type="InterPro" id="IPR009001">
    <property type="entry name" value="Transl_elong_EF1A/Init_IF2_C"/>
</dbReference>
<dbReference type="InterPro" id="IPR004160">
    <property type="entry name" value="Transl_elong_EFTu/EF1A_C"/>
</dbReference>
<dbReference type="AlphaFoldDB" id="A0AAV2FLZ3"/>
<dbReference type="NCBIfam" id="NF009372">
    <property type="entry name" value="PRK12735.1"/>
    <property type="match status" value="1"/>
</dbReference>
<evidence type="ECO:0000256" key="1">
    <source>
        <dbReference type="ARBA" id="ARBA00003982"/>
    </source>
</evidence>
<dbReference type="Gene3D" id="3.40.50.300">
    <property type="entry name" value="P-loop containing nucleotide triphosphate hydrolases"/>
    <property type="match status" value="1"/>
</dbReference>
<comment type="function">
    <text evidence="1">This protein promotes the GTP-dependent binding of aminoacyl-tRNA to the A-site of ribosomes during protein biosynthesis.</text>
</comment>
<dbReference type="InterPro" id="IPR033720">
    <property type="entry name" value="EFTU_2"/>
</dbReference>
<dbReference type="GO" id="GO:0003924">
    <property type="term" value="F:GTPase activity"/>
    <property type="evidence" value="ECO:0007669"/>
    <property type="project" value="InterPro"/>
</dbReference>
<organism evidence="8 9">
    <name type="scientific">Linum trigynum</name>
    <dbReference type="NCBI Taxonomy" id="586398"/>
    <lineage>
        <taxon>Eukaryota</taxon>
        <taxon>Viridiplantae</taxon>
        <taxon>Streptophyta</taxon>
        <taxon>Embryophyta</taxon>
        <taxon>Tracheophyta</taxon>
        <taxon>Spermatophyta</taxon>
        <taxon>Magnoliopsida</taxon>
        <taxon>eudicotyledons</taxon>
        <taxon>Gunneridae</taxon>
        <taxon>Pentapetalae</taxon>
        <taxon>rosids</taxon>
        <taxon>fabids</taxon>
        <taxon>Malpighiales</taxon>
        <taxon>Linaceae</taxon>
        <taxon>Linum</taxon>
    </lineage>
</organism>
<dbReference type="Gene3D" id="2.40.30.10">
    <property type="entry name" value="Translation factors"/>
    <property type="match status" value="2"/>
</dbReference>
<evidence type="ECO:0000256" key="4">
    <source>
        <dbReference type="ARBA" id="ARBA00022768"/>
    </source>
</evidence>
<name>A0AAV2FLZ3_9ROSI</name>
<dbReference type="SUPFAM" id="SSF50447">
    <property type="entry name" value="Translation proteins"/>
    <property type="match status" value="1"/>
</dbReference>
<dbReference type="CDD" id="cd03697">
    <property type="entry name" value="EFTU_II"/>
    <property type="match status" value="1"/>
</dbReference>
<dbReference type="FunFam" id="2.40.30.10:FF:000001">
    <property type="entry name" value="Elongation factor Tu"/>
    <property type="match status" value="1"/>
</dbReference>
<keyword evidence="5" id="KW-0648">Protein biosynthesis</keyword>
<dbReference type="SUPFAM" id="SSF52540">
    <property type="entry name" value="P-loop containing nucleoside triphosphate hydrolases"/>
    <property type="match status" value="1"/>
</dbReference>
<protein>
    <recommendedName>
        <fullName evidence="7">Tr-type G domain-containing protein</fullName>
    </recommendedName>
</protein>
<evidence type="ECO:0000313" key="9">
    <source>
        <dbReference type="Proteomes" id="UP001497516"/>
    </source>
</evidence>
<keyword evidence="9" id="KW-1185">Reference proteome</keyword>
<comment type="similarity">
    <text evidence="2">Belongs to the TRAFAC class translation factor GTPase superfamily. Classic translation factor GTPase family. EF-Tu/EF-1A subfamily.</text>
</comment>
<dbReference type="Pfam" id="PF00009">
    <property type="entry name" value="GTP_EFTU"/>
    <property type="match status" value="1"/>
</dbReference>
<dbReference type="InterPro" id="IPR004161">
    <property type="entry name" value="EFTu-like_2"/>
</dbReference>
<dbReference type="GO" id="GO:0003746">
    <property type="term" value="F:translation elongation factor activity"/>
    <property type="evidence" value="ECO:0007669"/>
    <property type="project" value="UniProtKB-KW"/>
</dbReference>
<dbReference type="Pfam" id="PF03143">
    <property type="entry name" value="GTP_EFTU_D3"/>
    <property type="match status" value="1"/>
</dbReference>
<dbReference type="NCBIfam" id="NF000766">
    <property type="entry name" value="PRK00049.1"/>
    <property type="match status" value="1"/>
</dbReference>
<dbReference type="InterPro" id="IPR004541">
    <property type="entry name" value="Transl_elong_EFTu/EF1A_bac/org"/>
</dbReference>
<feature type="domain" description="Tr-type G" evidence="7">
    <location>
        <begin position="62"/>
        <end position="258"/>
    </location>
</feature>
<evidence type="ECO:0000256" key="5">
    <source>
        <dbReference type="ARBA" id="ARBA00022917"/>
    </source>
</evidence>
<gene>
    <name evidence="8" type="ORF">LTRI10_LOCUS39188</name>
</gene>
<dbReference type="InterPro" id="IPR027417">
    <property type="entry name" value="P-loop_NTPase"/>
</dbReference>
<sequence length="450" mass="49190">MASVVLRNPNSIPKRLLPGSTQIYWGCRGSASTHSSILDSISWNDATSAPWWRYMATFTRTKPHVNVGTIGHFYNGKTTLIAAITKVLAEEGKAKAVSFAEIDETQEEKKRRTSFATAHVEYETAKRHYAHVDCLGHTDNVKNMIAGVSQMDGGILVVSSSVGIMPETKEHMLLARQMGVGSLVCFLDICDDINFEPFLEMREQQIREVLSSFKFPGDEIPIIRGSALSVFQGTKEELGKKGILKLMDAMDEFIPDPVRQLDKPFVMPIQDVFSIQGHGTVAAGRVEQGTIEVGEEVEILGLTTGGAQKSTVTGVEMSKKILGRAEAGDSVGLLLRGLKSEDIQRGQVIAKPGYLKTYKKFKANIYVLDRDECSSFTAICTNDRPQFYIRTADITAKVNLPESKEMVVSGEDTTANVELIQPVPLEAGQRFALGEGGRTVAVGVVSKVIS</sequence>
<dbReference type="Proteomes" id="UP001497516">
    <property type="component" value="Chromosome 7"/>
</dbReference>
<dbReference type="PROSITE" id="PS51722">
    <property type="entry name" value="G_TR_2"/>
    <property type="match status" value="1"/>
</dbReference>
<evidence type="ECO:0000259" key="7">
    <source>
        <dbReference type="PROSITE" id="PS51722"/>
    </source>
</evidence>
<dbReference type="InterPro" id="IPR000795">
    <property type="entry name" value="T_Tr_GTP-bd_dom"/>
</dbReference>
<dbReference type="PANTHER" id="PTHR43721">
    <property type="entry name" value="ELONGATION FACTOR TU-RELATED"/>
    <property type="match status" value="1"/>
</dbReference>
<dbReference type="NCBIfam" id="TIGR00485">
    <property type="entry name" value="EF-Tu"/>
    <property type="match status" value="1"/>
</dbReference>
<keyword evidence="3" id="KW-0547">Nucleotide-binding</keyword>
<dbReference type="GO" id="GO:0005525">
    <property type="term" value="F:GTP binding"/>
    <property type="evidence" value="ECO:0007669"/>
    <property type="project" value="UniProtKB-KW"/>
</dbReference>
<dbReference type="InterPro" id="IPR050055">
    <property type="entry name" value="EF-Tu_GTPase"/>
</dbReference>